<dbReference type="Proteomes" id="UP000240246">
    <property type="component" value="Segment"/>
</dbReference>
<organism evidence="2 3">
    <name type="scientific">Mycobacterium phage Cuke</name>
    <dbReference type="NCBI Taxonomy" id="2079417"/>
    <lineage>
        <taxon>Viruses</taxon>
        <taxon>Duplodnaviria</taxon>
        <taxon>Heunggongvirae</taxon>
        <taxon>Uroviricota</taxon>
        <taxon>Caudoviricetes</taxon>
        <taxon>Cukevirus</taxon>
        <taxon>Cukevirus cuke</taxon>
    </lineage>
</organism>
<evidence type="ECO:0000313" key="2">
    <source>
        <dbReference type="EMBL" id="AVD99708.1"/>
    </source>
</evidence>
<gene>
    <name evidence="2" type="ORF">SEA_CUKE_92</name>
</gene>
<keyword evidence="3" id="KW-1185">Reference proteome</keyword>
<reference evidence="3" key="1">
    <citation type="submission" date="2018-01" db="EMBL/GenBank/DDBJ databases">
        <authorList>
            <person name="Gaut B.S."/>
            <person name="Morton B.R."/>
            <person name="Clegg M.T."/>
            <person name="Duvall M.R."/>
        </authorList>
    </citation>
    <scope>NUCLEOTIDE SEQUENCE [LARGE SCALE GENOMIC DNA]</scope>
</reference>
<evidence type="ECO:0000256" key="1">
    <source>
        <dbReference type="SAM" id="MobiDB-lite"/>
    </source>
</evidence>
<feature type="compositionally biased region" description="Polar residues" evidence="1">
    <location>
        <begin position="1"/>
        <end position="12"/>
    </location>
</feature>
<dbReference type="EMBL" id="MG757156">
    <property type="protein sequence ID" value="AVD99708.1"/>
    <property type="molecule type" value="Genomic_DNA"/>
</dbReference>
<accession>A0A2L1IX10</accession>
<feature type="region of interest" description="Disordered" evidence="1">
    <location>
        <begin position="1"/>
        <end position="20"/>
    </location>
</feature>
<proteinExistence type="predicted"/>
<sequence>MPSIGNSKTLKNSHPGGQGKTLIERIQIQMDKRRKKMEETFVEYGPESKQYLLNRGRYEGFAATLAILRTSSVDHEIQCSNERLGIE</sequence>
<protein>
    <submittedName>
        <fullName evidence="2">Uncharacterized protein</fullName>
    </submittedName>
</protein>
<name>A0A2L1IX10_9CAUD</name>
<evidence type="ECO:0000313" key="3">
    <source>
        <dbReference type="Proteomes" id="UP000240246"/>
    </source>
</evidence>